<evidence type="ECO:0000256" key="1">
    <source>
        <dbReference type="SAM" id="SignalP"/>
    </source>
</evidence>
<feature type="signal peptide" evidence="1">
    <location>
        <begin position="1"/>
        <end position="23"/>
    </location>
</feature>
<evidence type="ECO:0000313" key="3">
    <source>
        <dbReference type="Proteomes" id="UP000595224"/>
    </source>
</evidence>
<gene>
    <name evidence="2" type="ORF">IWA51_01460</name>
</gene>
<organism evidence="2 3">
    <name type="scientific">Treponema peruense</name>
    <dbReference type="NCBI Taxonomy" id="2787628"/>
    <lineage>
        <taxon>Bacteria</taxon>
        <taxon>Pseudomonadati</taxon>
        <taxon>Spirochaetota</taxon>
        <taxon>Spirochaetia</taxon>
        <taxon>Spirochaetales</taxon>
        <taxon>Treponemataceae</taxon>
        <taxon>Treponema</taxon>
    </lineage>
</organism>
<reference evidence="2 3" key="1">
    <citation type="submission" date="2020-11" db="EMBL/GenBank/DDBJ databases">
        <title>Treponema Peruensis nv. sp., first commensal Treponema isolated from human feces.</title>
        <authorList>
            <person name="Belkhou C."/>
            <person name="Raes J."/>
        </authorList>
    </citation>
    <scope>NUCLEOTIDE SEQUENCE [LARGE SCALE GENOMIC DNA]</scope>
    <source>
        <strain evidence="2 3">RCC2812</strain>
    </source>
</reference>
<dbReference type="EMBL" id="CP064936">
    <property type="protein sequence ID" value="QQA01315.1"/>
    <property type="molecule type" value="Genomic_DNA"/>
</dbReference>
<keyword evidence="3" id="KW-1185">Reference proteome</keyword>
<dbReference type="PROSITE" id="PS51257">
    <property type="entry name" value="PROKAR_LIPOPROTEIN"/>
    <property type="match status" value="1"/>
</dbReference>
<name>A0A7T3V5U9_9SPIR</name>
<dbReference type="KEGG" id="tper:IWA51_01460"/>
<proteinExistence type="predicted"/>
<evidence type="ECO:0008006" key="4">
    <source>
        <dbReference type="Google" id="ProtNLM"/>
    </source>
</evidence>
<keyword evidence="1" id="KW-0732">Signal</keyword>
<dbReference type="Proteomes" id="UP000595224">
    <property type="component" value="Chromosome"/>
</dbReference>
<dbReference type="RefSeq" id="WP_198442888.1">
    <property type="nucleotide sequence ID" value="NZ_CBCSHE010000041.1"/>
</dbReference>
<feature type="chain" id="PRO_5032300542" description="Lipoprotein" evidence="1">
    <location>
        <begin position="24"/>
        <end position="164"/>
    </location>
</feature>
<dbReference type="AlphaFoldDB" id="A0A7T3V5U9"/>
<sequence length="164" mass="18470">MKKYFILSIISVVFSLVSCNSLFDSVLKKDTKILNSSSHTVTFTLENYNAESYTLALGESITKNLYSDPRLIFVNNPRVSVSYDDSLVTIHDSIKYSYTFTNLLGKKVIISEEGNYLGDTYGYTLTLDGQQQRTANVYSPNPKFTCFLDDTSTDVSDFVIITKN</sequence>
<accession>A0A7T3V5U9</accession>
<evidence type="ECO:0000313" key="2">
    <source>
        <dbReference type="EMBL" id="QQA01315.1"/>
    </source>
</evidence>
<protein>
    <recommendedName>
        <fullName evidence="4">Lipoprotein</fullName>
    </recommendedName>
</protein>